<feature type="chain" id="PRO_5045138375" evidence="5">
    <location>
        <begin position="31"/>
        <end position="244"/>
    </location>
</feature>
<organism evidence="7 8">
    <name type="scientific">Roseateles paludis</name>
    <dbReference type="NCBI Taxonomy" id="3145238"/>
    <lineage>
        <taxon>Bacteria</taxon>
        <taxon>Pseudomonadati</taxon>
        <taxon>Pseudomonadota</taxon>
        <taxon>Betaproteobacteria</taxon>
        <taxon>Burkholderiales</taxon>
        <taxon>Sphaerotilaceae</taxon>
        <taxon>Roseateles</taxon>
    </lineage>
</organism>
<dbReference type="RefSeq" id="WP_347705020.1">
    <property type="nucleotide sequence ID" value="NZ_JBDPZD010000003.1"/>
</dbReference>
<evidence type="ECO:0000256" key="4">
    <source>
        <dbReference type="ARBA" id="ARBA00022807"/>
    </source>
</evidence>
<keyword evidence="5" id="KW-0732">Signal</keyword>
<feature type="signal peptide" evidence="5">
    <location>
        <begin position="1"/>
        <end position="30"/>
    </location>
</feature>
<comment type="similarity">
    <text evidence="1">Belongs to the peptidase C40 family.</text>
</comment>
<gene>
    <name evidence="7" type="ORF">ABDJ85_11995</name>
</gene>
<evidence type="ECO:0000259" key="6">
    <source>
        <dbReference type="PROSITE" id="PS51935"/>
    </source>
</evidence>
<name>A0ABV0G3C1_9BURK</name>
<comment type="caution">
    <text evidence="7">The sequence shown here is derived from an EMBL/GenBank/DDBJ whole genome shotgun (WGS) entry which is preliminary data.</text>
</comment>
<keyword evidence="2" id="KW-0645">Protease</keyword>
<keyword evidence="8" id="KW-1185">Reference proteome</keyword>
<keyword evidence="4" id="KW-0788">Thiol protease</keyword>
<sequence length="244" mass="25868">MPVSRALAHPLSLLTLCLALGLGLAPAVQAQGVAQAAVTQPAPPPGTMMGSYGASLQQQALAAAANGATPNRSAANDAVTRFLTERGLVPAPDSAPARLLGSVRDTASELVLSAMNFLGVRYTRGGTSIENGFDCSGFTRHIFEMSVGLVLPRRADEQARSENLKSVEKDELKPGDLVFFNTMKRTFSHVGIYVGEGRFIHAPRTGSAVRVEDMRDAYWAKRFTGARRADLKAAAAADTATLQR</sequence>
<dbReference type="EMBL" id="JBDPZD010000003">
    <property type="protein sequence ID" value="MEO3692195.1"/>
    <property type="molecule type" value="Genomic_DNA"/>
</dbReference>
<dbReference type="PANTHER" id="PTHR47053">
    <property type="entry name" value="MUREIN DD-ENDOPEPTIDASE MEPH-RELATED"/>
    <property type="match status" value="1"/>
</dbReference>
<dbReference type="Proteomes" id="UP001495147">
    <property type="component" value="Unassembled WGS sequence"/>
</dbReference>
<dbReference type="InterPro" id="IPR000064">
    <property type="entry name" value="NLP_P60_dom"/>
</dbReference>
<feature type="domain" description="NlpC/P60" evidence="6">
    <location>
        <begin position="104"/>
        <end position="230"/>
    </location>
</feature>
<dbReference type="InterPro" id="IPR038765">
    <property type="entry name" value="Papain-like_cys_pep_sf"/>
</dbReference>
<evidence type="ECO:0000256" key="5">
    <source>
        <dbReference type="SAM" id="SignalP"/>
    </source>
</evidence>
<dbReference type="PROSITE" id="PS51935">
    <property type="entry name" value="NLPC_P60"/>
    <property type="match status" value="1"/>
</dbReference>
<dbReference type="Pfam" id="PF00877">
    <property type="entry name" value="NLPC_P60"/>
    <property type="match status" value="1"/>
</dbReference>
<evidence type="ECO:0000256" key="3">
    <source>
        <dbReference type="ARBA" id="ARBA00022801"/>
    </source>
</evidence>
<dbReference type="InterPro" id="IPR051202">
    <property type="entry name" value="Peptidase_C40"/>
</dbReference>
<proteinExistence type="inferred from homology"/>
<keyword evidence="3" id="KW-0378">Hydrolase</keyword>
<evidence type="ECO:0000256" key="2">
    <source>
        <dbReference type="ARBA" id="ARBA00022670"/>
    </source>
</evidence>
<dbReference type="Gene3D" id="3.90.1720.10">
    <property type="entry name" value="endopeptidase domain like (from Nostoc punctiforme)"/>
    <property type="match status" value="1"/>
</dbReference>
<reference evidence="7 8" key="1">
    <citation type="submission" date="2024-05" db="EMBL/GenBank/DDBJ databases">
        <title>Roseateles sp. DJS-2-20 16S ribosomal RNA gene Genome sequencing and assembly.</title>
        <authorList>
            <person name="Woo H."/>
        </authorList>
    </citation>
    <scope>NUCLEOTIDE SEQUENCE [LARGE SCALE GENOMIC DNA]</scope>
    <source>
        <strain evidence="7 8">DJS-2-20</strain>
    </source>
</reference>
<dbReference type="PANTHER" id="PTHR47053:SF1">
    <property type="entry name" value="MUREIN DD-ENDOPEPTIDASE MEPH-RELATED"/>
    <property type="match status" value="1"/>
</dbReference>
<evidence type="ECO:0000313" key="8">
    <source>
        <dbReference type="Proteomes" id="UP001495147"/>
    </source>
</evidence>
<protein>
    <submittedName>
        <fullName evidence="7">C40 family peptidase</fullName>
    </submittedName>
</protein>
<accession>A0ABV0G3C1</accession>
<evidence type="ECO:0000256" key="1">
    <source>
        <dbReference type="ARBA" id="ARBA00007074"/>
    </source>
</evidence>
<evidence type="ECO:0000313" key="7">
    <source>
        <dbReference type="EMBL" id="MEO3692195.1"/>
    </source>
</evidence>
<dbReference type="SUPFAM" id="SSF54001">
    <property type="entry name" value="Cysteine proteinases"/>
    <property type="match status" value="1"/>
</dbReference>